<proteinExistence type="predicted"/>
<keyword evidence="1" id="KW-0378">Hydrolase</keyword>
<evidence type="ECO:0000313" key="2">
    <source>
        <dbReference type="Proteomes" id="UP001168096"/>
    </source>
</evidence>
<accession>A0ACC7MD38</accession>
<comment type="caution">
    <text evidence="1">The sequence shown here is derived from an EMBL/GenBank/DDBJ whole genome shotgun (WGS) entry which is preliminary data.</text>
</comment>
<protein>
    <submittedName>
        <fullName evidence="1">Serine hydrolase domain-containing protein</fullName>
        <ecNumber evidence="1">3.-.-.-</ecNumber>
    </submittedName>
</protein>
<evidence type="ECO:0000313" key="1">
    <source>
        <dbReference type="EMBL" id="MFJ1469819.1"/>
    </source>
</evidence>
<dbReference type="EC" id="3.-.-.-" evidence="1"/>
<organism evidence="1 2">
    <name type="scientific">Massilia orientalis</name>
    <dbReference type="NCBI Taxonomy" id="3050128"/>
    <lineage>
        <taxon>Bacteria</taxon>
        <taxon>Pseudomonadati</taxon>
        <taxon>Pseudomonadota</taxon>
        <taxon>Betaproteobacteria</taxon>
        <taxon>Burkholderiales</taxon>
        <taxon>Oxalobacteraceae</taxon>
        <taxon>Telluria group</taxon>
        <taxon>Massilia</taxon>
    </lineage>
</organism>
<sequence>MTMNRARRLLLGMGLLGATGPLLAAPPRRLDRELAAIAADPACELASLSVLAIRAGQVSYAYQCGRRFIGHDGLPDKNVGPDTLFRIASISKMMTTLGLMRLLEDGKVSLDADVSGYLGFTLRNPHFPGQSITLRHLLTHTSSLRDDAGYSWGADVALKDVIDARMFAANAGPGAYFTYCNLGWGVIGTVMERVTGERFDRLMRRLLIEPLGLQAGYLPSELPPKALANLATLYRKRTVDTEVWDATGPWIAQVDDYSVKPPAVLDRYVIGTNATPFSPTGGLRISARDMGIVMRMLMGQGMQLLKPATLSLMFSRQWTYDGRNGDTSDGLFHCWGLGNEQFPDETGTRLVESGGFPAVGHLGDAYGLMSVFAFDPKRRNGMIVLVGGTSTDPFAPVNKGKYSSLARFQERILTALYRGAIVPKLVPNNSA</sequence>
<keyword evidence="2" id="KW-1185">Reference proteome</keyword>
<dbReference type="Proteomes" id="UP001168096">
    <property type="component" value="Unassembled WGS sequence"/>
</dbReference>
<gene>
    <name evidence="1" type="ORF">QPK29_019080</name>
</gene>
<name>A0ACC7MD38_9BURK</name>
<dbReference type="EMBL" id="JASNRB020000011">
    <property type="protein sequence ID" value="MFJ1469819.1"/>
    <property type="molecule type" value="Genomic_DNA"/>
</dbReference>
<reference evidence="1" key="1">
    <citation type="submission" date="2024-11" db="EMBL/GenBank/DDBJ databases">
        <title>Description of Massilia orientalis sp. nov., isolated from rhizosphere soil of Ageratina adenophora.</title>
        <authorList>
            <person name="Wang Y."/>
        </authorList>
    </citation>
    <scope>NUCLEOTIDE SEQUENCE</scope>
    <source>
        <strain evidence="1">YIM B02787</strain>
    </source>
</reference>